<dbReference type="Gene3D" id="3.90.79.10">
    <property type="entry name" value="Nucleoside Triphosphate Pyrophosphohydrolase"/>
    <property type="match status" value="1"/>
</dbReference>
<organism evidence="1 2">
    <name type="scientific">Massilia aerilata</name>
    <dbReference type="NCBI Taxonomy" id="453817"/>
    <lineage>
        <taxon>Bacteria</taxon>
        <taxon>Pseudomonadati</taxon>
        <taxon>Pseudomonadota</taxon>
        <taxon>Betaproteobacteria</taxon>
        <taxon>Burkholderiales</taxon>
        <taxon>Oxalobacteraceae</taxon>
        <taxon>Telluria group</taxon>
        <taxon>Massilia</taxon>
    </lineage>
</organism>
<dbReference type="RefSeq" id="WP_379772080.1">
    <property type="nucleotide sequence ID" value="NZ_JBHSMZ010000010.1"/>
</dbReference>
<comment type="caution">
    <text evidence="1">The sequence shown here is derived from an EMBL/GenBank/DDBJ whole genome shotgun (WGS) entry which is preliminary data.</text>
</comment>
<proteinExistence type="predicted"/>
<evidence type="ECO:0000313" key="2">
    <source>
        <dbReference type="Proteomes" id="UP001596086"/>
    </source>
</evidence>
<reference evidence="2" key="1">
    <citation type="journal article" date="2019" name="Int. J. Syst. Evol. Microbiol.">
        <title>The Global Catalogue of Microorganisms (GCM) 10K type strain sequencing project: providing services to taxonomists for standard genome sequencing and annotation.</title>
        <authorList>
            <consortium name="The Broad Institute Genomics Platform"/>
            <consortium name="The Broad Institute Genome Sequencing Center for Infectious Disease"/>
            <person name="Wu L."/>
            <person name="Ma J."/>
        </authorList>
    </citation>
    <scope>NUCLEOTIDE SEQUENCE [LARGE SCALE GENOMIC DNA]</scope>
    <source>
        <strain evidence="2">CGMCC 4.5798</strain>
    </source>
</reference>
<gene>
    <name evidence="1" type="ORF">ACFPO9_15830</name>
</gene>
<accession>A0ABW0RZI3</accession>
<evidence type="ECO:0000313" key="1">
    <source>
        <dbReference type="EMBL" id="MFC5549987.1"/>
    </source>
</evidence>
<sequence length="45" mass="4945">MAELGEAPKECVEREISEELNLPVNADELLDTDLSSTPVGVFRNL</sequence>
<keyword evidence="2" id="KW-1185">Reference proteome</keyword>
<dbReference type="InterPro" id="IPR015797">
    <property type="entry name" value="NUDIX_hydrolase-like_dom_sf"/>
</dbReference>
<dbReference type="Proteomes" id="UP001596086">
    <property type="component" value="Unassembled WGS sequence"/>
</dbReference>
<dbReference type="SUPFAM" id="SSF55811">
    <property type="entry name" value="Nudix"/>
    <property type="match status" value="1"/>
</dbReference>
<name>A0ABW0RZI3_9BURK</name>
<protein>
    <submittedName>
        <fullName evidence="1">NUDIX domain-containing protein</fullName>
    </submittedName>
</protein>
<dbReference type="EMBL" id="JBHSMZ010000010">
    <property type="protein sequence ID" value="MFC5549987.1"/>
    <property type="molecule type" value="Genomic_DNA"/>
</dbReference>